<reference evidence="2" key="1">
    <citation type="journal article" date="2020" name="Stud. Mycol.">
        <title>101 Dothideomycetes genomes: a test case for predicting lifestyles and emergence of pathogens.</title>
        <authorList>
            <person name="Haridas S."/>
            <person name="Albert R."/>
            <person name="Binder M."/>
            <person name="Bloem J."/>
            <person name="Labutti K."/>
            <person name="Salamov A."/>
            <person name="Andreopoulos B."/>
            <person name="Baker S."/>
            <person name="Barry K."/>
            <person name="Bills G."/>
            <person name="Bluhm B."/>
            <person name="Cannon C."/>
            <person name="Castanera R."/>
            <person name="Culley D."/>
            <person name="Daum C."/>
            <person name="Ezra D."/>
            <person name="Gonzalez J."/>
            <person name="Henrissat B."/>
            <person name="Kuo A."/>
            <person name="Liang C."/>
            <person name="Lipzen A."/>
            <person name="Lutzoni F."/>
            <person name="Magnuson J."/>
            <person name="Mondo S."/>
            <person name="Nolan M."/>
            <person name="Ohm R."/>
            <person name="Pangilinan J."/>
            <person name="Park H.-J."/>
            <person name="Ramirez L."/>
            <person name="Alfaro M."/>
            <person name="Sun H."/>
            <person name="Tritt A."/>
            <person name="Yoshinaga Y."/>
            <person name="Zwiers L.-H."/>
            <person name="Turgeon B."/>
            <person name="Goodwin S."/>
            <person name="Spatafora J."/>
            <person name="Crous P."/>
            <person name="Grigoriev I."/>
        </authorList>
    </citation>
    <scope>NUCLEOTIDE SEQUENCE</scope>
    <source>
        <strain evidence="2">Tuck. ex Michener</strain>
    </source>
</reference>
<evidence type="ECO:0000313" key="3">
    <source>
        <dbReference type="Proteomes" id="UP000800092"/>
    </source>
</evidence>
<keyword evidence="1" id="KW-0812">Transmembrane</keyword>
<protein>
    <submittedName>
        <fullName evidence="2">Uncharacterized protein</fullName>
    </submittedName>
</protein>
<organism evidence="2 3">
    <name type="scientific">Viridothelium virens</name>
    <name type="common">Speckled blister lichen</name>
    <name type="synonym">Trypethelium virens</name>
    <dbReference type="NCBI Taxonomy" id="1048519"/>
    <lineage>
        <taxon>Eukaryota</taxon>
        <taxon>Fungi</taxon>
        <taxon>Dikarya</taxon>
        <taxon>Ascomycota</taxon>
        <taxon>Pezizomycotina</taxon>
        <taxon>Dothideomycetes</taxon>
        <taxon>Dothideomycetes incertae sedis</taxon>
        <taxon>Trypetheliales</taxon>
        <taxon>Trypetheliaceae</taxon>
        <taxon>Viridothelium</taxon>
    </lineage>
</organism>
<evidence type="ECO:0000256" key="1">
    <source>
        <dbReference type="SAM" id="Phobius"/>
    </source>
</evidence>
<evidence type="ECO:0000313" key="2">
    <source>
        <dbReference type="EMBL" id="KAF2232117.1"/>
    </source>
</evidence>
<keyword evidence="1" id="KW-0472">Membrane</keyword>
<dbReference type="AlphaFoldDB" id="A0A6A6H2K6"/>
<keyword evidence="1" id="KW-1133">Transmembrane helix</keyword>
<dbReference type="EMBL" id="ML991819">
    <property type="protein sequence ID" value="KAF2232117.1"/>
    <property type="molecule type" value="Genomic_DNA"/>
</dbReference>
<dbReference type="Proteomes" id="UP000800092">
    <property type="component" value="Unassembled WGS sequence"/>
</dbReference>
<accession>A0A6A6H2K6</accession>
<gene>
    <name evidence="2" type="ORF">EV356DRAFT_261449</name>
</gene>
<proteinExistence type="predicted"/>
<keyword evidence="3" id="KW-1185">Reference proteome</keyword>
<feature type="transmembrane region" description="Helical" evidence="1">
    <location>
        <begin position="33"/>
        <end position="57"/>
    </location>
</feature>
<name>A0A6A6H2K6_VIRVR</name>
<sequence>MRGLCMVELWVWLHTSPVSLCSATSLGSAISWLPLLVLLLLFASSVLSLLVAAILTFPPLQSRFSKSAYQVTPQREPRRISTALITGSEFRLPQVAHLSSSWLGYDNKVDSACSSLHITAVCFGTVKRADAIATAIGDRWFRDYNIARPSASKSQRVAIATVGLLPERKRFTEPICVEDSISEYQAAIHIAWLAI</sequence>